<proteinExistence type="predicted"/>
<dbReference type="KEGG" id="pfla:Pflav_032300"/>
<keyword evidence="2" id="KW-1185">Reference proteome</keyword>
<reference evidence="1 2" key="2">
    <citation type="submission" date="2020-03" db="EMBL/GenBank/DDBJ databases">
        <authorList>
            <person name="Ichikawa N."/>
            <person name="Kimura A."/>
            <person name="Kitahashi Y."/>
            <person name="Uohara A."/>
        </authorList>
    </citation>
    <scope>NUCLEOTIDE SEQUENCE [LARGE SCALE GENOMIC DNA]</scope>
    <source>
        <strain evidence="1 2">NBRC 107702</strain>
    </source>
</reference>
<dbReference type="EMBL" id="AP022870">
    <property type="protein sequence ID" value="BCB76820.1"/>
    <property type="molecule type" value="Genomic_DNA"/>
</dbReference>
<organism evidence="1 2">
    <name type="scientific">Phytohabitans flavus</name>
    <dbReference type="NCBI Taxonomy" id="1076124"/>
    <lineage>
        <taxon>Bacteria</taxon>
        <taxon>Bacillati</taxon>
        <taxon>Actinomycetota</taxon>
        <taxon>Actinomycetes</taxon>
        <taxon>Micromonosporales</taxon>
        <taxon>Micromonosporaceae</taxon>
    </lineage>
</organism>
<accession>A0A6F8XSM6</accession>
<dbReference type="Proteomes" id="UP000502508">
    <property type="component" value="Chromosome"/>
</dbReference>
<gene>
    <name evidence="1" type="ORF">Pflav_032300</name>
</gene>
<dbReference type="AlphaFoldDB" id="A0A6F8XSM6"/>
<evidence type="ECO:0000313" key="1">
    <source>
        <dbReference type="EMBL" id="BCB76820.1"/>
    </source>
</evidence>
<protein>
    <submittedName>
        <fullName evidence="1">Uncharacterized protein</fullName>
    </submittedName>
</protein>
<reference evidence="1 2" key="1">
    <citation type="submission" date="2020-03" db="EMBL/GenBank/DDBJ databases">
        <title>Whole genome shotgun sequence of Phytohabitans flavus NBRC 107702.</title>
        <authorList>
            <person name="Komaki H."/>
            <person name="Tamura T."/>
        </authorList>
    </citation>
    <scope>NUCLEOTIDE SEQUENCE [LARGE SCALE GENOMIC DNA]</scope>
    <source>
        <strain evidence="1 2">NBRC 107702</strain>
    </source>
</reference>
<name>A0A6F8XSM6_9ACTN</name>
<sequence length="439" mass="45576">MFVPAATIRRVWRLPSVPVMPWTSTLLFSVRKIAMAVMPLAGQCGGEPSRAVHRVFGAYAAERGLGEDPPPFRRVVAVQPDDQGFGDRLAPAGEQPDRLDDAVGDGVAGGDPAEHVDEDAAYRGIAEDDLQTVRHHLGRGSAADVEEVGRFDAAVLLAGAGHHVEGAHHQPGAVADHADLAVELDVVQVPLGGGGLEWVGGADVDEPWVSGLAEAGVVVEGHLAVQRSYRAVGEAGQWVDLDECGVLLAEHRPEADQEVGHVAANVGRQGGLGGQSQCALPADSAGRVHLAPGQRVRCLGGDLFDVDTALGRGQGEEGAAGAVEEQRYVVLVDDLAGLGDQDLADGVSLDVHAQDRGRDLACRVRAVGQPDAAGLAPAAGPHLCLDHHTTAELGGGCPGLVWGGGDAAPADRYAVLGEEFLRLVLQQIHLASFLSTFGR</sequence>
<evidence type="ECO:0000313" key="2">
    <source>
        <dbReference type="Proteomes" id="UP000502508"/>
    </source>
</evidence>